<accession>A0A420UUF6</accession>
<dbReference type="PANTHER" id="PTHR43434">
    <property type="entry name" value="PHOSPHOGLYCOLATE PHOSPHATASE"/>
    <property type="match status" value="1"/>
</dbReference>
<evidence type="ECO:0000313" key="3">
    <source>
        <dbReference type="Proteomes" id="UP000028058"/>
    </source>
</evidence>
<dbReference type="InterPro" id="IPR050155">
    <property type="entry name" value="HAD-like_hydrolase_sf"/>
</dbReference>
<feature type="compositionally biased region" description="Low complexity" evidence="1">
    <location>
        <begin position="82"/>
        <end position="96"/>
    </location>
</feature>
<dbReference type="SUPFAM" id="SSF56784">
    <property type="entry name" value="HAD-like"/>
    <property type="match status" value="1"/>
</dbReference>
<dbReference type="PANTHER" id="PTHR43434:SF1">
    <property type="entry name" value="PHOSPHOGLYCOLATE PHOSPHATASE"/>
    <property type="match status" value="1"/>
</dbReference>
<reference evidence="2 3" key="1">
    <citation type="journal article" date="2014" name="Genome Announc.">
        <title>Draft Genome Sequence of Streptomyces fradiae ATCC 19609, a Strain Highly Sensitive to Antibiotics.</title>
        <authorList>
            <person name="Bekker O.B."/>
            <person name="Klimina K.M."/>
            <person name="Vatlin A.A."/>
            <person name="Zakharevich N.V."/>
            <person name="Kasianov A.S."/>
            <person name="Danilenko V.N."/>
        </authorList>
    </citation>
    <scope>NUCLEOTIDE SEQUENCE [LARGE SCALE GENOMIC DNA]</scope>
    <source>
        <strain evidence="2 3">ATCC 19609</strain>
    </source>
</reference>
<sequence length="313" mass="32092">MPWTPRSSAPAASPAPPVHGPAVAEARPGTGRPDPAALGALLASVKCVLFDFDGPVCDLFARHPAPDVADTMRARLRRLRPAARPAPVTAAAAGASGSAGGSPGTAHGTPGSGLPGVPDVPATRDPHALLHTLAFGAGAPGGPDDPSGPAARSGIVAELERLLAAEEVRAAASAEPTPYADELVQRLHATGHALAVTTNNTAGAAEAYLERRGLAELFRPHIHGRVTEPWLLKPDPDCLHRALRSTGHDAAMALMIGDSTADLLAARAAGVRFLGYARDETRRRRLRDAGAESVVTSLGDVLAALPERRQSAG</sequence>
<dbReference type="InterPro" id="IPR023214">
    <property type="entry name" value="HAD_sf"/>
</dbReference>
<organism evidence="2 3">
    <name type="scientific">Streptomyces xinghaiensis</name>
    <dbReference type="NCBI Taxonomy" id="1038928"/>
    <lineage>
        <taxon>Bacteria</taxon>
        <taxon>Bacillati</taxon>
        <taxon>Actinomycetota</taxon>
        <taxon>Actinomycetes</taxon>
        <taxon>Kitasatosporales</taxon>
        <taxon>Streptomycetaceae</taxon>
        <taxon>Streptomyces</taxon>
    </lineage>
</organism>
<dbReference type="EMBL" id="JNAD02000021">
    <property type="protein sequence ID" value="RKM90853.1"/>
    <property type="molecule type" value="Genomic_DNA"/>
</dbReference>
<dbReference type="InterPro" id="IPR006439">
    <property type="entry name" value="HAD-SF_hydro_IA"/>
</dbReference>
<dbReference type="Pfam" id="PF00702">
    <property type="entry name" value="Hydrolase"/>
    <property type="match status" value="1"/>
</dbReference>
<dbReference type="Proteomes" id="UP000028058">
    <property type="component" value="Unassembled WGS sequence"/>
</dbReference>
<dbReference type="AlphaFoldDB" id="A0A420UUF6"/>
<keyword evidence="3" id="KW-1185">Reference proteome</keyword>
<dbReference type="InterPro" id="IPR036412">
    <property type="entry name" value="HAD-like_sf"/>
</dbReference>
<protein>
    <submittedName>
        <fullName evidence="2">HAD family hydrolase</fullName>
    </submittedName>
</protein>
<evidence type="ECO:0000313" key="2">
    <source>
        <dbReference type="EMBL" id="RKM90853.1"/>
    </source>
</evidence>
<proteinExistence type="predicted"/>
<feature type="region of interest" description="Disordered" evidence="1">
    <location>
        <begin position="1"/>
        <end position="31"/>
    </location>
</feature>
<dbReference type="GO" id="GO:0008967">
    <property type="term" value="F:phosphoglycolate phosphatase activity"/>
    <property type="evidence" value="ECO:0007669"/>
    <property type="project" value="TreeGrafter"/>
</dbReference>
<keyword evidence="2" id="KW-0378">Hydrolase</keyword>
<dbReference type="Gene3D" id="3.40.50.1000">
    <property type="entry name" value="HAD superfamily/HAD-like"/>
    <property type="match status" value="1"/>
</dbReference>
<gene>
    <name evidence="2" type="ORF">SFRA_030795</name>
</gene>
<feature type="region of interest" description="Disordered" evidence="1">
    <location>
        <begin position="80"/>
        <end position="123"/>
    </location>
</feature>
<feature type="compositionally biased region" description="Low complexity" evidence="1">
    <location>
        <begin position="1"/>
        <end position="12"/>
    </location>
</feature>
<dbReference type="GO" id="GO:0005829">
    <property type="term" value="C:cytosol"/>
    <property type="evidence" value="ECO:0007669"/>
    <property type="project" value="TreeGrafter"/>
</dbReference>
<name>A0A420UUF6_9ACTN</name>
<dbReference type="GO" id="GO:0006281">
    <property type="term" value="P:DNA repair"/>
    <property type="evidence" value="ECO:0007669"/>
    <property type="project" value="TreeGrafter"/>
</dbReference>
<evidence type="ECO:0000256" key="1">
    <source>
        <dbReference type="SAM" id="MobiDB-lite"/>
    </source>
</evidence>
<comment type="caution">
    <text evidence="2">The sequence shown here is derived from an EMBL/GenBank/DDBJ whole genome shotgun (WGS) entry which is preliminary data.</text>
</comment>
<dbReference type="NCBIfam" id="TIGR01549">
    <property type="entry name" value="HAD-SF-IA-v1"/>
    <property type="match status" value="1"/>
</dbReference>